<keyword evidence="3" id="KW-1185">Reference proteome</keyword>
<protein>
    <recommendedName>
        <fullName evidence="4">Sulfatase N-terminal domain-containing protein</fullName>
    </recommendedName>
</protein>
<accession>A0A1R2BC18</accession>
<sequence>MVITMIFVISLSSSLSVYDTKEYNKLHITSAPKVFGYSEDKGNELFPEFIYPNCPRKKSYGLYIDYSKNKFYYNCTQKEGFIIVGPETKITITNPPYTKFFVSKYSLDEEVKIFNYNDFSLGWCGKNKGDDATDYFLSPRMRRASYKAALEKSSLKKPLIILFITPDSLSRNHFFRKLKTTVSYLSSLKNYQVYDYKFHNIIGADTSENQMRVFGEKWVKSFEGDQNIDYHGPKAIWKILKNLGFVTLWGTDACADNVPKSMGRVPEVDNVVNLFFCSQYVFGKYRGAKQLLYKQRCLGSKMPHSYLMEYSLNFTKMYPKANQWIYNHFTAAHEGSGQHAQTLDLDLTNYIKKYLTEFKETHEVAIFLCSDHGMRYGDYMSDSASIQEHRLPACFTIISDNLIRSQHFDKKTMEANSFRLTTKPDLRKTMIELASNYTGNYVSSEHLQRSYYNFLKTPIPDNRTCEDANIPIWFCASFTPKNIEKYIFSGKENLTQEEIALKKMIDEIINRAIEYINENSYQNYYGIGSFLCEKVSLKMINSVNFVEISSTSYVIRIIFDIFEDEKANFDSWVEISKKSGDPLIFLGEKMFTKVIYVGRIDKAKITCENDAREMGIDPNLCICKENQSLIS</sequence>
<dbReference type="Pfam" id="PF02995">
    <property type="entry name" value="DUF229"/>
    <property type="match status" value="1"/>
</dbReference>
<evidence type="ECO:0000313" key="2">
    <source>
        <dbReference type="EMBL" id="OMJ74307.1"/>
    </source>
</evidence>
<name>A0A1R2BC18_9CILI</name>
<dbReference type="Proteomes" id="UP000187209">
    <property type="component" value="Unassembled WGS sequence"/>
</dbReference>
<reference evidence="2 3" key="1">
    <citation type="submission" date="2016-11" db="EMBL/GenBank/DDBJ databases">
        <title>The macronuclear genome of Stentor coeruleus: a giant cell with tiny introns.</title>
        <authorList>
            <person name="Slabodnick M."/>
            <person name="Ruby J.G."/>
            <person name="Reiff S.B."/>
            <person name="Swart E.C."/>
            <person name="Gosai S."/>
            <person name="Prabakaran S."/>
            <person name="Witkowska E."/>
            <person name="Larue G.E."/>
            <person name="Fisher S."/>
            <person name="Freeman R.M."/>
            <person name="Gunawardena J."/>
            <person name="Chu W."/>
            <person name="Stover N.A."/>
            <person name="Gregory B.D."/>
            <person name="Nowacki M."/>
            <person name="Derisi J."/>
            <person name="Roy S.W."/>
            <person name="Marshall W.F."/>
            <person name="Sood P."/>
        </authorList>
    </citation>
    <scope>NUCLEOTIDE SEQUENCE [LARGE SCALE GENOMIC DNA]</scope>
    <source>
        <strain evidence="2">WM001</strain>
    </source>
</reference>
<evidence type="ECO:0000256" key="1">
    <source>
        <dbReference type="SAM" id="SignalP"/>
    </source>
</evidence>
<evidence type="ECO:0000313" key="3">
    <source>
        <dbReference type="Proteomes" id="UP000187209"/>
    </source>
</evidence>
<dbReference type="AlphaFoldDB" id="A0A1R2BC18"/>
<keyword evidence="1" id="KW-0732">Signal</keyword>
<proteinExistence type="predicted"/>
<dbReference type="OrthoDB" id="413313at2759"/>
<dbReference type="PANTHER" id="PTHR10974:SF1">
    <property type="entry name" value="FI08016P-RELATED"/>
    <property type="match status" value="1"/>
</dbReference>
<dbReference type="PANTHER" id="PTHR10974">
    <property type="entry name" value="FI08016P-RELATED"/>
    <property type="match status" value="1"/>
</dbReference>
<organism evidence="2 3">
    <name type="scientific">Stentor coeruleus</name>
    <dbReference type="NCBI Taxonomy" id="5963"/>
    <lineage>
        <taxon>Eukaryota</taxon>
        <taxon>Sar</taxon>
        <taxon>Alveolata</taxon>
        <taxon>Ciliophora</taxon>
        <taxon>Postciliodesmatophora</taxon>
        <taxon>Heterotrichea</taxon>
        <taxon>Heterotrichida</taxon>
        <taxon>Stentoridae</taxon>
        <taxon>Stentor</taxon>
    </lineage>
</organism>
<comment type="caution">
    <text evidence="2">The sequence shown here is derived from an EMBL/GenBank/DDBJ whole genome shotgun (WGS) entry which is preliminary data.</text>
</comment>
<evidence type="ECO:0008006" key="4">
    <source>
        <dbReference type="Google" id="ProtNLM"/>
    </source>
</evidence>
<feature type="signal peptide" evidence="1">
    <location>
        <begin position="1"/>
        <end position="16"/>
    </location>
</feature>
<dbReference type="InterPro" id="IPR004245">
    <property type="entry name" value="DUF229"/>
</dbReference>
<dbReference type="EMBL" id="MPUH01000760">
    <property type="protein sequence ID" value="OMJ74307.1"/>
    <property type="molecule type" value="Genomic_DNA"/>
</dbReference>
<dbReference type="GO" id="GO:0005615">
    <property type="term" value="C:extracellular space"/>
    <property type="evidence" value="ECO:0007669"/>
    <property type="project" value="TreeGrafter"/>
</dbReference>
<feature type="chain" id="PRO_5013045592" description="Sulfatase N-terminal domain-containing protein" evidence="1">
    <location>
        <begin position="17"/>
        <end position="631"/>
    </location>
</feature>
<gene>
    <name evidence="2" type="ORF">SteCoe_26794</name>
</gene>